<feature type="transmembrane region" description="Helical" evidence="1">
    <location>
        <begin position="44"/>
        <end position="69"/>
    </location>
</feature>
<dbReference type="RefSeq" id="WP_243427931.1">
    <property type="nucleotide sequence ID" value="NZ_JAFBEE010000014.1"/>
</dbReference>
<evidence type="ECO:0000256" key="1">
    <source>
        <dbReference type="SAM" id="Phobius"/>
    </source>
</evidence>
<sequence length="346" mass="39689">MNYLWGTLMAIIGFFTFISALKKSENFVYKLFVARAKLLWGHNAHAFLLLVGIIVMGLSSLFFIGVWGFHGEMPNTDDQEMKADKMLETQLPKQSLIMEDGGTIRTRILPPIGFQRVTVEEGSFAEYLRTLPLKPHGSPVLYYNGAEKNKSNVYMAVVDMEISDRDLQQCADAIMRLRGEYLYGIGSYDKIHFNFTNGFRVDYSKWMEGYRIALEGNRSFWVKKSEPSNTYQDFRRYMDIIFAYGGTISLENELISVDLNEIEIGDIFIQGGSPGHAVVVVDMAFNETTGEKLFLLAQSYMPAQETQILVNPIDRDLSPWYSLNFEEEIIPTPEWTFKRSDLKRFP</sequence>
<proteinExistence type="predicted"/>
<evidence type="ECO:0000313" key="2">
    <source>
        <dbReference type="EMBL" id="MBM7615525.1"/>
    </source>
</evidence>
<comment type="caution">
    <text evidence="2">The sequence shown here is derived from an EMBL/GenBank/DDBJ whole genome shotgun (WGS) entry which is preliminary data.</text>
</comment>
<keyword evidence="1" id="KW-0812">Transmembrane</keyword>
<accession>A0ABS2NRD8</accession>
<name>A0ABS2NRD8_9FIRM</name>
<dbReference type="Proteomes" id="UP001314796">
    <property type="component" value="Unassembled WGS sequence"/>
</dbReference>
<keyword evidence="3" id="KW-1185">Reference proteome</keyword>
<gene>
    <name evidence="2" type="ORF">JOC73_002095</name>
</gene>
<keyword evidence="1" id="KW-1133">Transmembrane helix</keyword>
<protein>
    <recommendedName>
        <fullName evidence="4">DUF4846 domain-containing protein</fullName>
    </recommendedName>
</protein>
<keyword evidence="1" id="KW-0472">Membrane</keyword>
<dbReference type="Pfam" id="PF16138">
    <property type="entry name" value="DUF4846"/>
    <property type="match status" value="1"/>
</dbReference>
<dbReference type="EMBL" id="JAFBEE010000014">
    <property type="protein sequence ID" value="MBM7615525.1"/>
    <property type="molecule type" value="Genomic_DNA"/>
</dbReference>
<evidence type="ECO:0000313" key="3">
    <source>
        <dbReference type="Proteomes" id="UP001314796"/>
    </source>
</evidence>
<reference evidence="2 3" key="1">
    <citation type="submission" date="2021-01" db="EMBL/GenBank/DDBJ databases">
        <title>Genomic Encyclopedia of Type Strains, Phase IV (KMG-IV): sequencing the most valuable type-strain genomes for metagenomic binning, comparative biology and taxonomic classification.</title>
        <authorList>
            <person name="Goeker M."/>
        </authorList>
    </citation>
    <scope>NUCLEOTIDE SEQUENCE [LARGE SCALE GENOMIC DNA]</scope>
    <source>
        <strain evidence="2 3">DSM 25890</strain>
    </source>
</reference>
<dbReference type="InterPro" id="IPR032315">
    <property type="entry name" value="DUF4846"/>
</dbReference>
<organism evidence="2 3">
    <name type="scientific">Alkaliphilus hydrothermalis</name>
    <dbReference type="NCBI Taxonomy" id="1482730"/>
    <lineage>
        <taxon>Bacteria</taxon>
        <taxon>Bacillati</taxon>
        <taxon>Bacillota</taxon>
        <taxon>Clostridia</taxon>
        <taxon>Peptostreptococcales</taxon>
        <taxon>Natronincolaceae</taxon>
        <taxon>Alkaliphilus</taxon>
    </lineage>
</organism>
<evidence type="ECO:0008006" key="4">
    <source>
        <dbReference type="Google" id="ProtNLM"/>
    </source>
</evidence>